<dbReference type="SUPFAM" id="SSF53254">
    <property type="entry name" value="Phosphoglycerate mutase-like"/>
    <property type="match status" value="1"/>
</dbReference>
<name>A0A0B1P8G0_UNCNE</name>
<dbReference type="InterPro" id="IPR029033">
    <property type="entry name" value="His_PPase_superfam"/>
</dbReference>
<proteinExistence type="predicted"/>
<organism evidence="3 4">
    <name type="scientific">Uncinula necator</name>
    <name type="common">Grape powdery mildew</name>
    <dbReference type="NCBI Taxonomy" id="52586"/>
    <lineage>
        <taxon>Eukaryota</taxon>
        <taxon>Fungi</taxon>
        <taxon>Dikarya</taxon>
        <taxon>Ascomycota</taxon>
        <taxon>Pezizomycotina</taxon>
        <taxon>Leotiomycetes</taxon>
        <taxon>Erysiphales</taxon>
        <taxon>Erysiphaceae</taxon>
        <taxon>Erysiphe</taxon>
    </lineage>
</organism>
<keyword evidence="4" id="KW-1185">Reference proteome</keyword>
<dbReference type="CDD" id="cd07061">
    <property type="entry name" value="HP_HAP_like"/>
    <property type="match status" value="1"/>
</dbReference>
<dbReference type="InterPro" id="IPR000560">
    <property type="entry name" value="His_Pase_clade-2"/>
</dbReference>
<evidence type="ECO:0000256" key="2">
    <source>
        <dbReference type="SAM" id="SignalP"/>
    </source>
</evidence>
<dbReference type="Gene3D" id="3.40.50.1240">
    <property type="entry name" value="Phosphoglycerate mutase-like"/>
    <property type="match status" value="1"/>
</dbReference>
<evidence type="ECO:0000313" key="4">
    <source>
        <dbReference type="Proteomes" id="UP000030854"/>
    </source>
</evidence>
<dbReference type="Pfam" id="PF00328">
    <property type="entry name" value="His_Phos_2"/>
    <property type="match status" value="1"/>
</dbReference>
<keyword evidence="1" id="KW-0378">Hydrolase</keyword>
<reference evidence="3 4" key="1">
    <citation type="journal article" date="2014" name="BMC Genomics">
        <title>Adaptive genomic structural variation in the grape powdery mildew pathogen, Erysiphe necator.</title>
        <authorList>
            <person name="Jones L."/>
            <person name="Riaz S."/>
            <person name="Morales-Cruz A."/>
            <person name="Amrine K.C."/>
            <person name="McGuire B."/>
            <person name="Gubler W.D."/>
            <person name="Walker M.A."/>
            <person name="Cantu D."/>
        </authorList>
    </citation>
    <scope>NUCLEOTIDE SEQUENCE [LARGE SCALE GENOMIC DNA]</scope>
    <source>
        <strain evidence="4">c</strain>
    </source>
</reference>
<dbReference type="Proteomes" id="UP000030854">
    <property type="component" value="Unassembled WGS sequence"/>
</dbReference>
<gene>
    <name evidence="3" type="ORF">EV44_g0598</name>
</gene>
<comment type="caution">
    <text evidence="3">The sequence shown here is derived from an EMBL/GenBank/DDBJ whole genome shotgun (WGS) entry which is preliminary data.</text>
</comment>
<keyword evidence="2" id="KW-0732">Signal</keyword>
<evidence type="ECO:0000256" key="1">
    <source>
        <dbReference type="ARBA" id="ARBA00022801"/>
    </source>
</evidence>
<sequence>MHPSVLLLLGLHFSFKGEATRLLTNINEISKYWGHLSPYTDNPSDLFGVEYTGLPAGCQIESVQVIQRHTERFPTFYSSNVNEINRLTSKLSDFKSKKSNKSFEGILSFLNSWQNIFSGGHYLTGPGAASQFAAGVDFWNKYGRILYNASSGQLAYDPNFPNGTARPTVVLRTTEQSRIYNSQINWALGFFGSTWQKKPNPSLVNATQPFKVLIIPEESKEKWNNTLAPYISCSNFLKTEIRRMGKILQENYVTGYIGTATERLQKVAPDGLELSNQDVFAMQLLCAYETAYIGNSEFCQIFTEEEWASFDRSWEIMFYNTFGYGNPTGRAQGIGYVQEILARLNHSLISSSSTSVNSTLDGNPATFPTSQAFYADFSHDDVIISILAALSIEYFHTPPNITQFPINSDRKFRLSNLAPFGARLVTETIGCNSANPKPRRFPKIFYEFGQDGYNASKATHKFVRMRLNNGIVPLNTIRGGICGSEETGRIDGMCALKDFLSNQEHITALANYQYACFANYKTENLKGGRDYDGTIFPSS</sequence>
<dbReference type="OMA" id="DVQYYGD"/>
<evidence type="ECO:0000313" key="3">
    <source>
        <dbReference type="EMBL" id="KHJ34543.1"/>
    </source>
</evidence>
<feature type="chain" id="PRO_5002079828" evidence="2">
    <location>
        <begin position="20"/>
        <end position="539"/>
    </location>
</feature>
<dbReference type="PANTHER" id="PTHR20963:SF43">
    <property type="entry name" value="PUTATIVE (AFU_ORTHOLOGUE AFUA_7G01240)-RELATED"/>
    <property type="match status" value="1"/>
</dbReference>
<dbReference type="AlphaFoldDB" id="A0A0B1P8G0"/>
<feature type="signal peptide" evidence="2">
    <location>
        <begin position="1"/>
        <end position="19"/>
    </location>
</feature>
<accession>A0A0B1P8G0</accession>
<dbReference type="GO" id="GO:0003993">
    <property type="term" value="F:acid phosphatase activity"/>
    <property type="evidence" value="ECO:0007669"/>
    <property type="project" value="TreeGrafter"/>
</dbReference>
<protein>
    <submittedName>
        <fullName evidence="3">Putative repressible acid phosphatase</fullName>
    </submittedName>
</protein>
<dbReference type="HOGENOM" id="CLU_020880_2_0_1"/>
<dbReference type="PANTHER" id="PTHR20963">
    <property type="entry name" value="MULTIPLE INOSITOL POLYPHOSPHATE PHOSPHATASE-RELATED"/>
    <property type="match status" value="1"/>
</dbReference>
<dbReference type="EMBL" id="JNVN01000823">
    <property type="protein sequence ID" value="KHJ34543.1"/>
    <property type="molecule type" value="Genomic_DNA"/>
</dbReference>